<proteinExistence type="predicted"/>
<protein>
    <recommendedName>
        <fullName evidence="5">Hydroxylamine oxidoreductase</fullName>
    </recommendedName>
</protein>
<evidence type="ECO:0000256" key="1">
    <source>
        <dbReference type="ARBA" id="ARBA00022729"/>
    </source>
</evidence>
<keyword evidence="1" id="KW-0732">Signal</keyword>
<gene>
    <name evidence="3" type="ORF">LZC95_35575</name>
</gene>
<accession>A0ABZ2K140</accession>
<dbReference type="Proteomes" id="UP001379533">
    <property type="component" value="Chromosome"/>
</dbReference>
<dbReference type="RefSeq" id="WP_394842378.1">
    <property type="nucleotide sequence ID" value="NZ_CP089982.1"/>
</dbReference>
<dbReference type="InterPro" id="IPR036280">
    <property type="entry name" value="Multihaem_cyt_sf"/>
</dbReference>
<evidence type="ECO:0008006" key="5">
    <source>
        <dbReference type="Google" id="ProtNLM"/>
    </source>
</evidence>
<dbReference type="SUPFAM" id="SSF48695">
    <property type="entry name" value="Multiheme cytochromes"/>
    <property type="match status" value="1"/>
</dbReference>
<sequence>MPFKSVFIAVFLGTALIVAALLVNARRPEVERQQPTPALAKATGKCAECHRRETSAVVVEFEESQHAQKGINCLDCHRPTGGQPTIEHNGFTIAKALTAANCTQCHTTEYEQYARSRHAAPAWASVNGAKDFSPEQLAMGERYHPSWVNRSPMSIGAIEGPSAVVGGCNACHAIGKPNADGSFGTCTNCHARHTASVELAREPSTCGQCHMGPDHSQREIYDESKHGALFATQRPRMNLRADPKHLTTRDMPVPTCSTCHMSGLEGMKMTHDTTERLSWFLFAPISTKRPNYERGQIDMKEVCLKCHARPRIDAFYAVAEQVLAATNEKVQEATSVVTTLRKEGFLTARPFDEPIEFDEFDLWHYYGRTAKHGAFMGGADFVQWHGNYELLRHRVRIDDEAAALRASRGRADGGAGLPSIIDPPPAARR</sequence>
<keyword evidence="4" id="KW-1185">Reference proteome</keyword>
<dbReference type="Gene3D" id="1.20.850.10">
    <property type="entry name" value="Hydroxylamine Oxidoreductase, Chain A, domain 2"/>
    <property type="match status" value="1"/>
</dbReference>
<evidence type="ECO:0000313" key="3">
    <source>
        <dbReference type="EMBL" id="WXA91759.1"/>
    </source>
</evidence>
<feature type="region of interest" description="Disordered" evidence="2">
    <location>
        <begin position="408"/>
        <end position="429"/>
    </location>
</feature>
<name>A0ABZ2K140_9BACT</name>
<organism evidence="3 4">
    <name type="scientific">Pendulispora brunnea</name>
    <dbReference type="NCBI Taxonomy" id="2905690"/>
    <lineage>
        <taxon>Bacteria</taxon>
        <taxon>Pseudomonadati</taxon>
        <taxon>Myxococcota</taxon>
        <taxon>Myxococcia</taxon>
        <taxon>Myxococcales</taxon>
        <taxon>Sorangiineae</taxon>
        <taxon>Pendulisporaceae</taxon>
        <taxon>Pendulispora</taxon>
    </lineage>
</organism>
<evidence type="ECO:0000313" key="4">
    <source>
        <dbReference type="Proteomes" id="UP001379533"/>
    </source>
</evidence>
<reference evidence="3 4" key="1">
    <citation type="submission" date="2021-12" db="EMBL/GenBank/DDBJ databases">
        <title>Discovery of the Pendulisporaceae a myxobacterial family with distinct sporulation behavior and unique specialized metabolism.</title>
        <authorList>
            <person name="Garcia R."/>
            <person name="Popoff A."/>
            <person name="Bader C.D."/>
            <person name="Loehr J."/>
            <person name="Walesch S."/>
            <person name="Walt C."/>
            <person name="Boldt J."/>
            <person name="Bunk B."/>
            <person name="Haeckl F.J.F.P.J."/>
            <person name="Gunesch A.P."/>
            <person name="Birkelbach J."/>
            <person name="Nuebel U."/>
            <person name="Pietschmann T."/>
            <person name="Bach T."/>
            <person name="Mueller R."/>
        </authorList>
    </citation>
    <scope>NUCLEOTIDE SEQUENCE [LARGE SCALE GENOMIC DNA]</scope>
    <source>
        <strain evidence="3 4">MSr12523</strain>
    </source>
</reference>
<dbReference type="EMBL" id="CP089982">
    <property type="protein sequence ID" value="WXA91759.1"/>
    <property type="molecule type" value="Genomic_DNA"/>
</dbReference>
<dbReference type="PANTHER" id="PTHR35038">
    <property type="entry name" value="DISSIMILATORY SULFITE REDUCTASE SIRA"/>
    <property type="match status" value="1"/>
</dbReference>
<dbReference type="Gene3D" id="1.10.780.10">
    <property type="entry name" value="Hydroxylamine Oxidoreductase, Chain A, domain 1"/>
    <property type="match status" value="1"/>
</dbReference>
<evidence type="ECO:0000256" key="2">
    <source>
        <dbReference type="SAM" id="MobiDB-lite"/>
    </source>
</evidence>
<dbReference type="Pfam" id="PF13447">
    <property type="entry name" value="Multi-haem_cyto"/>
    <property type="match status" value="1"/>
</dbReference>
<dbReference type="InterPro" id="IPR051829">
    <property type="entry name" value="Multiheme_Cytochr_ET"/>
</dbReference>